<evidence type="ECO:0000256" key="3">
    <source>
        <dbReference type="ARBA" id="ARBA00022553"/>
    </source>
</evidence>
<dbReference type="Gene3D" id="1.10.287.130">
    <property type="match status" value="1"/>
</dbReference>
<keyword evidence="10" id="KW-1185">Reference proteome</keyword>
<dbReference type="InterPro" id="IPR050351">
    <property type="entry name" value="BphY/WalK/GraS-like"/>
</dbReference>
<keyword evidence="7" id="KW-0472">Membrane</keyword>
<dbReference type="EC" id="2.7.13.3" evidence="2"/>
<dbReference type="InterPro" id="IPR003661">
    <property type="entry name" value="HisK_dim/P_dom"/>
</dbReference>
<dbReference type="FunFam" id="3.30.565.10:FF:000006">
    <property type="entry name" value="Sensor histidine kinase WalK"/>
    <property type="match status" value="1"/>
</dbReference>
<dbReference type="PANTHER" id="PTHR45453:SF1">
    <property type="entry name" value="PHOSPHATE REGULON SENSOR PROTEIN PHOR"/>
    <property type="match status" value="1"/>
</dbReference>
<gene>
    <name evidence="9" type="ORF">H0I76_08480</name>
</gene>
<keyword evidence="6" id="KW-0902">Two-component regulatory system</keyword>
<evidence type="ECO:0000256" key="5">
    <source>
        <dbReference type="ARBA" id="ARBA00022777"/>
    </source>
</evidence>
<evidence type="ECO:0000313" key="9">
    <source>
        <dbReference type="EMBL" id="MBK0399223.1"/>
    </source>
</evidence>
<dbReference type="SUPFAM" id="SSF47384">
    <property type="entry name" value="Homodimeric domain of signal transducing histidine kinase"/>
    <property type="match status" value="1"/>
</dbReference>
<dbReference type="InterPro" id="IPR005467">
    <property type="entry name" value="His_kinase_dom"/>
</dbReference>
<evidence type="ECO:0000256" key="7">
    <source>
        <dbReference type="ARBA" id="ARBA00023136"/>
    </source>
</evidence>
<dbReference type="SMART" id="SM00387">
    <property type="entry name" value="HATPase_c"/>
    <property type="match status" value="1"/>
</dbReference>
<dbReference type="AlphaFoldDB" id="A0A8J7SDG9"/>
<keyword evidence="3" id="KW-0597">Phosphoprotein</keyword>
<dbReference type="Pfam" id="PF02518">
    <property type="entry name" value="HATPase_c"/>
    <property type="match status" value="1"/>
</dbReference>
<dbReference type="InterPro" id="IPR036890">
    <property type="entry name" value="HATPase_C_sf"/>
</dbReference>
<accession>A0A8J7SDG9</accession>
<evidence type="ECO:0000313" key="10">
    <source>
        <dbReference type="Proteomes" id="UP000655420"/>
    </source>
</evidence>
<comment type="caution">
    <text evidence="9">The sequence shown here is derived from an EMBL/GenBank/DDBJ whole genome shotgun (WGS) entry which is preliminary data.</text>
</comment>
<protein>
    <recommendedName>
        <fullName evidence="2">histidine kinase</fullName>
        <ecNumber evidence="2">2.7.13.3</ecNumber>
    </recommendedName>
</protein>
<dbReference type="GO" id="GO:0016036">
    <property type="term" value="P:cellular response to phosphate starvation"/>
    <property type="evidence" value="ECO:0007669"/>
    <property type="project" value="TreeGrafter"/>
</dbReference>
<dbReference type="SUPFAM" id="SSF55874">
    <property type="entry name" value="ATPase domain of HSP90 chaperone/DNA topoisomerase II/histidine kinase"/>
    <property type="match status" value="1"/>
</dbReference>
<comment type="catalytic activity">
    <reaction evidence="1">
        <text>ATP + protein L-histidine = ADP + protein N-phospho-L-histidine.</text>
        <dbReference type="EC" id="2.7.13.3"/>
    </reaction>
</comment>
<dbReference type="PROSITE" id="PS50109">
    <property type="entry name" value="HIS_KIN"/>
    <property type="match status" value="1"/>
</dbReference>
<dbReference type="GO" id="GO:0004721">
    <property type="term" value="F:phosphoprotein phosphatase activity"/>
    <property type="evidence" value="ECO:0007669"/>
    <property type="project" value="TreeGrafter"/>
</dbReference>
<evidence type="ECO:0000256" key="4">
    <source>
        <dbReference type="ARBA" id="ARBA00022679"/>
    </source>
</evidence>
<evidence type="ECO:0000256" key="2">
    <source>
        <dbReference type="ARBA" id="ARBA00012438"/>
    </source>
</evidence>
<organism evidence="9 10">
    <name type="scientific">Thermohalobaculum xanthum</name>
    <dbReference type="NCBI Taxonomy" id="2753746"/>
    <lineage>
        <taxon>Bacteria</taxon>
        <taxon>Pseudomonadati</taxon>
        <taxon>Pseudomonadota</taxon>
        <taxon>Alphaproteobacteria</taxon>
        <taxon>Rhodobacterales</taxon>
        <taxon>Paracoccaceae</taxon>
        <taxon>Thermohalobaculum</taxon>
    </lineage>
</organism>
<reference evidence="9" key="1">
    <citation type="submission" date="2020-12" db="EMBL/GenBank/DDBJ databases">
        <title>Bacterial taxonomy.</title>
        <authorList>
            <person name="Pan X."/>
        </authorList>
    </citation>
    <scope>NUCLEOTIDE SEQUENCE</scope>
    <source>
        <strain evidence="9">M0105</strain>
    </source>
</reference>
<sequence length="388" mass="41603">MSSDPALPPSTQALLENLPHGVLLIDAAGRVVLVSAQARRFFATLPPTPFAVATLRAPKLLAAIEATLEGGRAAAPEGPITFTLSRTAEYDLAAHVTALDTAPDPAPNPVLDPVPGSTAADVRLVVTIEDQTRARRAEQLHRDFVANASHELKTPLAAVSGLIETLTGHAKGDVEAQARFLGMMAAQTERMRHLIEDLISLNRIEINERIHPETPQPVTRIIQDAVESLLPVAETAGMRIVAVPAADLPTVPGSREELNQVFVNLIENALRYAQPSPEVRVRLIESDPDRPDMLGVAVEDDGPGIAREHLPRLTERFYRVSPSRSRERGGTGLGLAIVKHILNRHRGSLSIESTPGKGTRFTVWLPVAEAAGKATEADGPHLRLVSGG</sequence>
<dbReference type="EMBL" id="JAEHHL010000004">
    <property type="protein sequence ID" value="MBK0399223.1"/>
    <property type="molecule type" value="Genomic_DNA"/>
</dbReference>
<keyword evidence="4" id="KW-0808">Transferase</keyword>
<dbReference type="Gene3D" id="3.30.565.10">
    <property type="entry name" value="Histidine kinase-like ATPase, C-terminal domain"/>
    <property type="match status" value="1"/>
</dbReference>
<dbReference type="CDD" id="cd00082">
    <property type="entry name" value="HisKA"/>
    <property type="match status" value="1"/>
</dbReference>
<dbReference type="Proteomes" id="UP000655420">
    <property type="component" value="Unassembled WGS sequence"/>
</dbReference>
<dbReference type="Pfam" id="PF00512">
    <property type="entry name" value="HisKA"/>
    <property type="match status" value="1"/>
</dbReference>
<evidence type="ECO:0000259" key="8">
    <source>
        <dbReference type="PROSITE" id="PS50109"/>
    </source>
</evidence>
<dbReference type="CDD" id="cd00075">
    <property type="entry name" value="HATPase"/>
    <property type="match status" value="1"/>
</dbReference>
<dbReference type="SMART" id="SM00388">
    <property type="entry name" value="HisKA"/>
    <property type="match status" value="1"/>
</dbReference>
<proteinExistence type="predicted"/>
<dbReference type="PANTHER" id="PTHR45453">
    <property type="entry name" value="PHOSPHATE REGULON SENSOR PROTEIN PHOR"/>
    <property type="match status" value="1"/>
</dbReference>
<dbReference type="RefSeq" id="WP_200609275.1">
    <property type="nucleotide sequence ID" value="NZ_JAEHHL010000004.1"/>
</dbReference>
<dbReference type="GO" id="GO:0000155">
    <property type="term" value="F:phosphorelay sensor kinase activity"/>
    <property type="evidence" value="ECO:0007669"/>
    <property type="project" value="InterPro"/>
</dbReference>
<dbReference type="InterPro" id="IPR036097">
    <property type="entry name" value="HisK_dim/P_sf"/>
</dbReference>
<feature type="domain" description="Histidine kinase" evidence="8">
    <location>
        <begin position="147"/>
        <end position="369"/>
    </location>
</feature>
<dbReference type="GO" id="GO:0005886">
    <property type="term" value="C:plasma membrane"/>
    <property type="evidence" value="ECO:0007669"/>
    <property type="project" value="TreeGrafter"/>
</dbReference>
<evidence type="ECO:0000256" key="1">
    <source>
        <dbReference type="ARBA" id="ARBA00000085"/>
    </source>
</evidence>
<dbReference type="InterPro" id="IPR003594">
    <property type="entry name" value="HATPase_dom"/>
</dbReference>
<dbReference type="FunFam" id="1.10.287.130:FF:000001">
    <property type="entry name" value="Two-component sensor histidine kinase"/>
    <property type="match status" value="1"/>
</dbReference>
<dbReference type="InterPro" id="IPR004358">
    <property type="entry name" value="Sig_transdc_His_kin-like_C"/>
</dbReference>
<evidence type="ECO:0000256" key="6">
    <source>
        <dbReference type="ARBA" id="ARBA00023012"/>
    </source>
</evidence>
<dbReference type="PRINTS" id="PR00344">
    <property type="entry name" value="BCTRLSENSOR"/>
</dbReference>
<name>A0A8J7SDG9_9RHOB</name>
<keyword evidence="5 9" id="KW-0418">Kinase</keyword>